<dbReference type="AlphaFoldDB" id="A0A6G2DX51"/>
<sequence length="60" mass="6548">MSISDGQLKRLAHEPATHIDQAWRDGAHLLAKACDTSGGEVTGDQLKMLLSRGDRMLFVV</sequence>
<dbReference type="Proteomes" id="UP000490982">
    <property type="component" value="Unassembled WGS sequence"/>
</dbReference>
<protein>
    <submittedName>
        <fullName evidence="1">Uncharacterized protein</fullName>
    </submittedName>
</protein>
<dbReference type="EMBL" id="WNHS01000739">
    <property type="protein sequence ID" value="MTW25843.1"/>
    <property type="molecule type" value="Genomic_DNA"/>
</dbReference>
<feature type="non-terminal residue" evidence="1">
    <location>
        <position position="60"/>
    </location>
</feature>
<dbReference type="RefSeq" id="WP_155459787.1">
    <property type="nucleotide sequence ID" value="NZ_WNHS01000739.1"/>
</dbReference>
<comment type="caution">
    <text evidence="1">The sequence shown here is derived from an EMBL/GenBank/DDBJ whole genome shotgun (WGS) entry which is preliminary data.</text>
</comment>
<evidence type="ECO:0000313" key="2">
    <source>
        <dbReference type="Proteomes" id="UP000490982"/>
    </source>
</evidence>
<reference evidence="1 2" key="1">
    <citation type="submission" date="2019-11" db="EMBL/GenBank/DDBJ databases">
        <title>Growth characteristics of pneumococcus vary with the chemical composition of the capsule and with environmental conditions.</title>
        <authorList>
            <person name="Tothpal A."/>
            <person name="Desobry K."/>
            <person name="Joshi S."/>
            <person name="Wyllie A.L."/>
            <person name="Weinberger D.M."/>
        </authorList>
    </citation>
    <scope>NUCLEOTIDE SEQUENCE [LARGE SCALE GENOMIC DNA]</scope>
    <source>
        <strain evidence="2">pnumococcus23A</strain>
    </source>
</reference>
<accession>A0A6G2DX51</accession>
<name>A0A6G2DX51_STREE</name>
<evidence type="ECO:0000313" key="1">
    <source>
        <dbReference type="EMBL" id="MTW25843.1"/>
    </source>
</evidence>
<proteinExistence type="predicted"/>
<organism evidence="1 2">
    <name type="scientific">Streptococcus pneumoniae</name>
    <dbReference type="NCBI Taxonomy" id="1313"/>
    <lineage>
        <taxon>Bacteria</taxon>
        <taxon>Bacillati</taxon>
        <taxon>Bacillota</taxon>
        <taxon>Bacilli</taxon>
        <taxon>Lactobacillales</taxon>
        <taxon>Streptococcaceae</taxon>
        <taxon>Streptococcus</taxon>
    </lineage>
</organism>
<gene>
    <name evidence="1" type="ORF">GM537_13790</name>
</gene>